<comment type="caution">
    <text evidence="2">The sequence shown here is derived from an EMBL/GenBank/DDBJ whole genome shotgun (WGS) entry which is preliminary data.</text>
</comment>
<feature type="compositionally biased region" description="Basic and acidic residues" evidence="1">
    <location>
        <begin position="52"/>
        <end position="63"/>
    </location>
</feature>
<proteinExistence type="predicted"/>
<accession>A0A3N1CY34</accession>
<evidence type="ECO:0000313" key="3">
    <source>
        <dbReference type="Proteomes" id="UP000272400"/>
    </source>
</evidence>
<dbReference type="Proteomes" id="UP000272400">
    <property type="component" value="Unassembled WGS sequence"/>
</dbReference>
<dbReference type="AlphaFoldDB" id="A0A3N1CY34"/>
<organism evidence="2 3">
    <name type="scientific">Actinocorallia herbida</name>
    <dbReference type="NCBI Taxonomy" id="58109"/>
    <lineage>
        <taxon>Bacteria</taxon>
        <taxon>Bacillati</taxon>
        <taxon>Actinomycetota</taxon>
        <taxon>Actinomycetes</taxon>
        <taxon>Streptosporangiales</taxon>
        <taxon>Thermomonosporaceae</taxon>
        <taxon>Actinocorallia</taxon>
    </lineage>
</organism>
<keyword evidence="3" id="KW-1185">Reference proteome</keyword>
<feature type="region of interest" description="Disordered" evidence="1">
    <location>
        <begin position="36"/>
        <end position="63"/>
    </location>
</feature>
<gene>
    <name evidence="2" type="ORF">EDD29_3744</name>
</gene>
<evidence type="ECO:0000313" key="2">
    <source>
        <dbReference type="EMBL" id="ROO86181.1"/>
    </source>
</evidence>
<name>A0A3N1CY34_9ACTN</name>
<dbReference type="EMBL" id="RJKE01000001">
    <property type="protein sequence ID" value="ROO86181.1"/>
    <property type="molecule type" value="Genomic_DNA"/>
</dbReference>
<protein>
    <submittedName>
        <fullName evidence="2">Uncharacterized protein</fullName>
    </submittedName>
</protein>
<evidence type="ECO:0000256" key="1">
    <source>
        <dbReference type="SAM" id="MobiDB-lite"/>
    </source>
</evidence>
<sequence length="63" mass="6583">MHRLGDAAAAVFREIVVLAAAPGTADETTFRLAVLAGIPDPHGGPPAPEPEDPGRDGELRRTR</sequence>
<reference evidence="2 3" key="1">
    <citation type="submission" date="2018-11" db="EMBL/GenBank/DDBJ databases">
        <title>Sequencing the genomes of 1000 actinobacteria strains.</title>
        <authorList>
            <person name="Klenk H.-P."/>
        </authorList>
    </citation>
    <scope>NUCLEOTIDE SEQUENCE [LARGE SCALE GENOMIC DNA]</scope>
    <source>
        <strain evidence="2 3">DSM 44254</strain>
    </source>
</reference>